<comment type="caution">
    <text evidence="1">The sequence shown here is derived from an EMBL/GenBank/DDBJ whole genome shotgun (WGS) entry which is preliminary data.</text>
</comment>
<dbReference type="AlphaFoldDB" id="A0A699HFQ2"/>
<feature type="non-terminal residue" evidence="1">
    <location>
        <position position="1"/>
    </location>
</feature>
<dbReference type="EMBL" id="BKCJ010148651">
    <property type="protein sequence ID" value="GEY05696.1"/>
    <property type="molecule type" value="Genomic_DNA"/>
</dbReference>
<name>A0A699HFQ2_TANCI</name>
<organism evidence="1">
    <name type="scientific">Tanacetum cinerariifolium</name>
    <name type="common">Dalmatian daisy</name>
    <name type="synonym">Chrysanthemum cinerariifolium</name>
    <dbReference type="NCBI Taxonomy" id="118510"/>
    <lineage>
        <taxon>Eukaryota</taxon>
        <taxon>Viridiplantae</taxon>
        <taxon>Streptophyta</taxon>
        <taxon>Embryophyta</taxon>
        <taxon>Tracheophyta</taxon>
        <taxon>Spermatophyta</taxon>
        <taxon>Magnoliopsida</taxon>
        <taxon>eudicotyledons</taxon>
        <taxon>Gunneridae</taxon>
        <taxon>Pentapetalae</taxon>
        <taxon>asterids</taxon>
        <taxon>campanulids</taxon>
        <taxon>Asterales</taxon>
        <taxon>Asteraceae</taxon>
        <taxon>Asteroideae</taxon>
        <taxon>Anthemideae</taxon>
        <taxon>Anthemidinae</taxon>
        <taxon>Tanacetum</taxon>
    </lineage>
</organism>
<sequence>LIFVSRPMIMYLEYSRFLEASLVLPVLNRDERGSRINNGVPLTVIACASLDDVVIPRQSDATHIVDRPTFTHPNDIYIDKALYLRVIDKNSTKPPSLNCDVGENVASYSFSPTNIWDMQWKNCCCQECENKNLAITFTDQNGMEAGTFDSDRKKFTHQSVNGCPVPKDVADQGCFIQESLKVQ</sequence>
<gene>
    <name evidence="1" type="ORF">Tci_377670</name>
</gene>
<protein>
    <submittedName>
        <fullName evidence="1">Uncharacterized protein</fullName>
    </submittedName>
</protein>
<proteinExistence type="predicted"/>
<accession>A0A699HFQ2</accession>
<evidence type="ECO:0000313" key="1">
    <source>
        <dbReference type="EMBL" id="GEY05696.1"/>
    </source>
</evidence>
<reference evidence="1" key="1">
    <citation type="journal article" date="2019" name="Sci. Rep.">
        <title>Draft genome of Tanacetum cinerariifolium, the natural source of mosquito coil.</title>
        <authorList>
            <person name="Yamashiro T."/>
            <person name="Shiraishi A."/>
            <person name="Satake H."/>
            <person name="Nakayama K."/>
        </authorList>
    </citation>
    <scope>NUCLEOTIDE SEQUENCE</scope>
</reference>